<evidence type="ECO:0008006" key="4">
    <source>
        <dbReference type="Google" id="ProtNLM"/>
    </source>
</evidence>
<feature type="transmembrane region" description="Helical" evidence="1">
    <location>
        <begin position="73"/>
        <end position="93"/>
    </location>
</feature>
<dbReference type="EMBL" id="BAAACG010000006">
    <property type="protein sequence ID" value="GAA0736727.1"/>
    <property type="molecule type" value="Genomic_DNA"/>
</dbReference>
<feature type="transmembrane region" description="Helical" evidence="1">
    <location>
        <begin position="46"/>
        <end position="67"/>
    </location>
</feature>
<feature type="transmembrane region" description="Helical" evidence="1">
    <location>
        <begin position="6"/>
        <end position="25"/>
    </location>
</feature>
<evidence type="ECO:0000313" key="3">
    <source>
        <dbReference type="Proteomes" id="UP001501510"/>
    </source>
</evidence>
<reference evidence="2 3" key="1">
    <citation type="journal article" date="2019" name="Int. J. Syst. Evol. Microbiol.">
        <title>The Global Catalogue of Microorganisms (GCM) 10K type strain sequencing project: providing services to taxonomists for standard genome sequencing and annotation.</title>
        <authorList>
            <consortium name="The Broad Institute Genomics Platform"/>
            <consortium name="The Broad Institute Genome Sequencing Center for Infectious Disease"/>
            <person name="Wu L."/>
            <person name="Ma J."/>
        </authorList>
    </citation>
    <scope>NUCLEOTIDE SEQUENCE [LARGE SCALE GENOMIC DNA]</scope>
    <source>
        <strain evidence="2 3">JCM 1407</strain>
    </source>
</reference>
<organism evidence="2 3">
    <name type="scientific">Clostridium oceanicum</name>
    <dbReference type="NCBI Taxonomy" id="1543"/>
    <lineage>
        <taxon>Bacteria</taxon>
        <taxon>Bacillati</taxon>
        <taxon>Bacillota</taxon>
        <taxon>Clostridia</taxon>
        <taxon>Eubacteriales</taxon>
        <taxon>Clostridiaceae</taxon>
        <taxon>Clostridium</taxon>
    </lineage>
</organism>
<gene>
    <name evidence="2" type="ORF">GCM10008906_12160</name>
</gene>
<keyword evidence="1" id="KW-0812">Transmembrane</keyword>
<keyword evidence="1" id="KW-0472">Membrane</keyword>
<dbReference type="RefSeq" id="WP_343759876.1">
    <property type="nucleotide sequence ID" value="NZ_BAAACG010000006.1"/>
</dbReference>
<proteinExistence type="predicted"/>
<accession>A0ABN1JDY4</accession>
<sequence>MKIDMILDSITAIFMMFAIFCISFAEYKTAKKSGEIIMRRKYVNNVILKSFIMILLGVLLLYGVYTVYKEKKISTFLMVLYNIYIWPTLVTVYSKKAYTICENGIKLGFGGFIKWQDFDNYEIENEILKIKSNKKSFIYKMKLLPEHIEKMKGILKFNIIYPS</sequence>
<name>A0ABN1JDY4_9CLOT</name>
<evidence type="ECO:0000313" key="2">
    <source>
        <dbReference type="EMBL" id="GAA0736727.1"/>
    </source>
</evidence>
<comment type="caution">
    <text evidence="2">The sequence shown here is derived from an EMBL/GenBank/DDBJ whole genome shotgun (WGS) entry which is preliminary data.</text>
</comment>
<evidence type="ECO:0000256" key="1">
    <source>
        <dbReference type="SAM" id="Phobius"/>
    </source>
</evidence>
<keyword evidence="3" id="KW-1185">Reference proteome</keyword>
<protein>
    <recommendedName>
        <fullName evidence="4">DUF5673 domain-containing protein</fullName>
    </recommendedName>
</protein>
<dbReference type="Proteomes" id="UP001501510">
    <property type="component" value="Unassembled WGS sequence"/>
</dbReference>
<keyword evidence="1" id="KW-1133">Transmembrane helix</keyword>